<dbReference type="PANTHER" id="PTHR10826:SF1">
    <property type="entry name" value="COMPLEMENT COMPONENT 1 Q SUBCOMPONENT-BINDING PROTEIN, MITOCHONDRIAL"/>
    <property type="match status" value="1"/>
</dbReference>
<comment type="similarity">
    <text evidence="1">Belongs to the MAM33 family.</text>
</comment>
<dbReference type="Proteomes" id="UP001497525">
    <property type="component" value="Unassembled WGS sequence"/>
</dbReference>
<evidence type="ECO:0008006" key="4">
    <source>
        <dbReference type="Google" id="ProtNLM"/>
    </source>
</evidence>
<dbReference type="AlphaFoldDB" id="A0AAV2THZ7"/>
<dbReference type="Gene3D" id="3.10.280.10">
    <property type="entry name" value="Mitochondrial glycoprotein"/>
    <property type="match status" value="1"/>
</dbReference>
<evidence type="ECO:0000313" key="3">
    <source>
        <dbReference type="Proteomes" id="UP001497525"/>
    </source>
</evidence>
<dbReference type="InterPro" id="IPR003428">
    <property type="entry name" value="MAM33"/>
</dbReference>
<gene>
    <name evidence="2" type="ORF">CDAUBV1_LOCUS10592</name>
</gene>
<evidence type="ECO:0000313" key="2">
    <source>
        <dbReference type="EMBL" id="CAL5136506.1"/>
    </source>
</evidence>
<sequence>MSRSVLRIVSKIGSFSAIRPRINTPLLSRYGTTVYNLHTNPLFTSASRHYSSQVDRKFTEVLTNEIRQEKEQLLSCPPPKGFSVAKSEGTEITLVREYPDGVTVEVQINLAGSINPDMEEEEDVGNPEKKDECPTLEAHPDIRIRLQKPSGRSVVFTCSLPSRDTRQQLSSEGDDNLPTYSVDSVEMGGMPDYFVYTDLFDDSMYDHTMQLLMERKLDAQFQNELQEFCTAEEHKMYLKFLDEFHAYCRD</sequence>
<dbReference type="InterPro" id="IPR036561">
    <property type="entry name" value="MAM33_sf"/>
</dbReference>
<organism evidence="2 3">
    <name type="scientific">Calicophoron daubneyi</name>
    <name type="common">Rumen fluke</name>
    <name type="synonym">Paramphistomum daubneyi</name>
    <dbReference type="NCBI Taxonomy" id="300641"/>
    <lineage>
        <taxon>Eukaryota</taxon>
        <taxon>Metazoa</taxon>
        <taxon>Spiralia</taxon>
        <taxon>Lophotrochozoa</taxon>
        <taxon>Platyhelminthes</taxon>
        <taxon>Trematoda</taxon>
        <taxon>Digenea</taxon>
        <taxon>Plagiorchiida</taxon>
        <taxon>Pronocephalata</taxon>
        <taxon>Paramphistomoidea</taxon>
        <taxon>Paramphistomidae</taxon>
        <taxon>Calicophoron</taxon>
    </lineage>
</organism>
<reference evidence="2" key="1">
    <citation type="submission" date="2024-06" db="EMBL/GenBank/DDBJ databases">
        <authorList>
            <person name="Liu X."/>
            <person name="Lenzi L."/>
            <person name="Haldenby T S."/>
            <person name="Uol C."/>
        </authorList>
    </citation>
    <scope>NUCLEOTIDE SEQUENCE</scope>
</reference>
<dbReference type="EMBL" id="CAXLJL010000323">
    <property type="protein sequence ID" value="CAL5136506.1"/>
    <property type="molecule type" value="Genomic_DNA"/>
</dbReference>
<accession>A0AAV2THZ7</accession>
<dbReference type="SUPFAM" id="SSF54529">
    <property type="entry name" value="Mitochondrial glycoprotein MAM33-like"/>
    <property type="match status" value="1"/>
</dbReference>
<comment type="caution">
    <text evidence="2">The sequence shown here is derived from an EMBL/GenBank/DDBJ whole genome shotgun (WGS) entry which is preliminary data.</text>
</comment>
<dbReference type="PANTHER" id="PTHR10826">
    <property type="entry name" value="COMPLEMENT COMPONENT 1"/>
    <property type="match status" value="1"/>
</dbReference>
<protein>
    <recommendedName>
        <fullName evidence="4">Complement component 1 Q subcomponent-binding protein, mitochondrial</fullName>
    </recommendedName>
</protein>
<dbReference type="Pfam" id="PF02330">
    <property type="entry name" value="MAM33"/>
    <property type="match status" value="1"/>
</dbReference>
<dbReference type="GO" id="GO:0005759">
    <property type="term" value="C:mitochondrial matrix"/>
    <property type="evidence" value="ECO:0007669"/>
    <property type="project" value="InterPro"/>
</dbReference>
<name>A0AAV2THZ7_CALDB</name>
<proteinExistence type="inferred from homology"/>
<evidence type="ECO:0000256" key="1">
    <source>
        <dbReference type="ARBA" id="ARBA00005457"/>
    </source>
</evidence>
<dbReference type="GO" id="GO:0042256">
    <property type="term" value="P:cytosolic ribosome assembly"/>
    <property type="evidence" value="ECO:0007669"/>
    <property type="project" value="TreeGrafter"/>
</dbReference>